<dbReference type="Pfam" id="PF00289">
    <property type="entry name" value="Biotin_carb_N"/>
    <property type="match status" value="1"/>
</dbReference>
<evidence type="ECO:0000256" key="6">
    <source>
        <dbReference type="ARBA" id="ARBA00023267"/>
    </source>
</evidence>
<dbReference type="GO" id="GO:0044281">
    <property type="term" value="P:small molecule metabolic process"/>
    <property type="evidence" value="ECO:0007669"/>
    <property type="project" value="UniProtKB-ARBA"/>
</dbReference>
<reference evidence="11" key="2">
    <citation type="submission" date="2021-01" db="EMBL/GenBank/DDBJ databases">
        <authorList>
            <person name="Schikora-Tamarit M.A."/>
        </authorList>
    </citation>
    <scope>NUCLEOTIDE SEQUENCE</scope>
    <source>
        <strain evidence="11">CBS6075</strain>
    </source>
</reference>
<evidence type="ECO:0000256" key="7">
    <source>
        <dbReference type="PROSITE-ProRule" id="PRU00409"/>
    </source>
</evidence>
<evidence type="ECO:0000256" key="5">
    <source>
        <dbReference type="ARBA" id="ARBA00022840"/>
    </source>
</evidence>
<dbReference type="Pfam" id="PF02682">
    <property type="entry name" value="CT_C_D"/>
    <property type="match status" value="1"/>
</dbReference>
<protein>
    <recommendedName>
        <fullName evidence="13">Urea carboxylase</fullName>
    </recommendedName>
</protein>
<dbReference type="Pfam" id="PF00364">
    <property type="entry name" value="Biotin_lipoyl"/>
    <property type="match status" value="1"/>
</dbReference>
<dbReference type="InterPro" id="IPR003833">
    <property type="entry name" value="CT_C_D"/>
</dbReference>
<keyword evidence="4" id="KW-0378">Hydrolase</keyword>
<dbReference type="GO" id="GO:0016874">
    <property type="term" value="F:ligase activity"/>
    <property type="evidence" value="ECO:0007669"/>
    <property type="project" value="UniProtKB-KW"/>
</dbReference>
<dbReference type="Gene3D" id="2.40.100.10">
    <property type="entry name" value="Cyclophilin-like"/>
    <property type="match status" value="2"/>
</dbReference>
<reference evidence="11" key="1">
    <citation type="journal article" date="2021" name="Open Biol.">
        <title>Shared evolutionary footprints suggest mitochondrial oxidative damage underlies multiple complex I losses in fungi.</title>
        <authorList>
            <person name="Schikora-Tamarit M.A."/>
            <person name="Marcet-Houben M."/>
            <person name="Nosek J."/>
            <person name="Gabaldon T."/>
        </authorList>
    </citation>
    <scope>NUCLEOTIDE SEQUENCE</scope>
    <source>
        <strain evidence="11">CBS6075</strain>
    </source>
</reference>
<dbReference type="Pfam" id="PF02785">
    <property type="entry name" value="Biotin_carb_C"/>
    <property type="match status" value="1"/>
</dbReference>
<keyword evidence="6" id="KW-0092">Biotin</keyword>
<evidence type="ECO:0000259" key="10">
    <source>
        <dbReference type="PROSITE" id="PS50979"/>
    </source>
</evidence>
<dbReference type="SUPFAM" id="SSF50891">
    <property type="entry name" value="Cyclophilin-like"/>
    <property type="match status" value="2"/>
</dbReference>
<dbReference type="InterPro" id="IPR011054">
    <property type="entry name" value="Rudment_hybrid_motif"/>
</dbReference>
<dbReference type="SUPFAM" id="SSF51246">
    <property type="entry name" value="Rudiment single hybrid motif"/>
    <property type="match status" value="1"/>
</dbReference>
<evidence type="ECO:0000313" key="11">
    <source>
        <dbReference type="EMBL" id="KAH3666341.1"/>
    </source>
</evidence>
<feature type="domain" description="ATP-grasp" evidence="9">
    <location>
        <begin position="124"/>
        <end position="326"/>
    </location>
</feature>
<accession>A0A9P8P786</accession>
<dbReference type="RefSeq" id="XP_046061545.1">
    <property type="nucleotide sequence ID" value="XM_046205619.1"/>
</dbReference>
<dbReference type="InterPro" id="IPR003778">
    <property type="entry name" value="CT_A_B"/>
</dbReference>
<gene>
    <name evidence="11" type="ORF">OGAPHI_004530</name>
</gene>
<dbReference type="PROSITE" id="PS50975">
    <property type="entry name" value="ATP_GRASP"/>
    <property type="match status" value="1"/>
</dbReference>
<sequence>MVDFRNIKRVLVANRGEIAVRVIKTCNKYNLTAVAIYSKEDLESLHVSLSDEAYQLSGVGAAAYTNIDEIVKLAVDQKIDVVVPGYGFLSENSNFAAELAKNKILFAGPSSDSVEKFGLKHMARELAIQADVPVVPGTSLISDSAQLISACNKIGYPVILKATAGGGGMGLKVCYNETELVSNFAEVTSRGTSLFSNAGVFVEKYIEKGRHIEVQMFGNGLGDVVTYGERECSIQRRHQKVIEECPSPFVSDLFKGPDLRQRLTSAAKRLATTIKYKSAGTVEFLVDDTTGEFYFLEVNTRLQVEHGITEMVYGVDLVYFMLLQCEYETQNSGVPADILKASLKYNSEGVEIPNGHAIEVRVYAENPVRDFAPCPGNLHHVSIPSSEKSGEFRVRVDHWIETGSKVSPYFDPLLAKVMVWSPTRTSNNVIKVLKDTIIQGPVNNIEYCIAILDSKEFRTGNTLTSFLSDFDFKPHLIEFEGAGAYTTIQDLPGRRKVRFGVPHGGPVDPLGLQIANVIVGNPLHCEALEINMKGPTIKFHRPAVIALAGGRFKVTLDDKDVPMYTELFIPAGSVLDIEEPLGTAAKCYLAIKGGFPSVATYLGSKGCLPSLQLGGHQGRIIFPGDCLSIVPSDDFQSFKKGYEFPEALIPNYERSENVVRVIGGPHDTPDIVSLKGMETLYSAPYSVNFNSNRGATRLDGPELKFHRKSGGDGGGHPSNILEFPYPTCGLSAVGSVMTLYGVDGATASGFTCIFAPAEADFWKFGQAAINSKMTFTPITYNDGIKLLKQRNAYLQEISKRPTITSVKFNDELDKYEPIKGKVGEFLHRREPSSDLPEVSFRQAGERMIVIDFGNLRFDLFNNGRQHVMETEIKTNLEGMYESIECCTGAMCVVFDPILVDRADLLEKLIALEASIPQIEKLKIPSRTFKLPVTFKHSALDHCLDRYMHSQRSHATYLPKNTDYLMKANLLKDFEEFKSCIVGKPEMVVAITFLCANVLMATIDPRYRISASKYNPTRTSTPAGTISTGSVLQSIYPIDSPGGYMMWGMTLPNWYWDTFSRIHDNPWPFRVFDQVLFYEVTEEELQNMNNLLLTKKLKIEPEEGVFDFVEYKKFVESIDSELKDLKSRKLKAFEECTKEEKEDFELWQSEKAAAAASRVGSGDVADTPGAIKVLSHMPSNVFKIKYQAGDTITKDDVLIILEAMKMEIPVKLKDKSSSDKYEILAVIVEEGDVVNPGDVLMIVKGLE</sequence>
<dbReference type="SMART" id="SM00796">
    <property type="entry name" value="AHS1"/>
    <property type="match status" value="1"/>
</dbReference>
<dbReference type="Gene3D" id="3.30.1360.40">
    <property type="match status" value="1"/>
</dbReference>
<dbReference type="Gene3D" id="3.30.470.20">
    <property type="entry name" value="ATP-grasp fold, B domain"/>
    <property type="match status" value="1"/>
</dbReference>
<keyword evidence="5 7" id="KW-0067">ATP-binding</keyword>
<dbReference type="PROSITE" id="PS00866">
    <property type="entry name" value="CPSASE_1"/>
    <property type="match status" value="1"/>
</dbReference>
<dbReference type="SUPFAM" id="SSF51230">
    <property type="entry name" value="Single hybrid motif"/>
    <property type="match status" value="1"/>
</dbReference>
<dbReference type="SUPFAM" id="SSF56059">
    <property type="entry name" value="Glutathione synthetase ATP-binding domain-like"/>
    <property type="match status" value="1"/>
</dbReference>
<dbReference type="SUPFAM" id="SSF160467">
    <property type="entry name" value="PH0987 N-terminal domain-like"/>
    <property type="match status" value="1"/>
</dbReference>
<dbReference type="InterPro" id="IPR011764">
    <property type="entry name" value="Biotin_carboxylation_dom"/>
</dbReference>
<dbReference type="AlphaFoldDB" id="A0A9P8P786"/>
<name>A0A9P8P786_9ASCO</name>
<evidence type="ECO:0000313" key="12">
    <source>
        <dbReference type="Proteomes" id="UP000769157"/>
    </source>
</evidence>
<dbReference type="GeneID" id="70236495"/>
<dbReference type="PANTHER" id="PTHR18866:SF128">
    <property type="entry name" value="UREA AMIDOLYASE"/>
    <property type="match status" value="1"/>
</dbReference>
<dbReference type="CDD" id="cd06850">
    <property type="entry name" value="biotinyl_domain"/>
    <property type="match status" value="1"/>
</dbReference>
<evidence type="ECO:0000259" key="9">
    <source>
        <dbReference type="PROSITE" id="PS50975"/>
    </source>
</evidence>
<dbReference type="OrthoDB" id="196847at2759"/>
<dbReference type="PANTHER" id="PTHR18866">
    <property type="entry name" value="CARBOXYLASE:PYRUVATE/ACETYL-COA/PROPIONYL-COA CARBOXYLASE"/>
    <property type="match status" value="1"/>
</dbReference>
<dbReference type="GO" id="GO:0016787">
    <property type="term" value="F:hydrolase activity"/>
    <property type="evidence" value="ECO:0007669"/>
    <property type="project" value="UniProtKB-KW"/>
</dbReference>
<dbReference type="PROSITE" id="PS00867">
    <property type="entry name" value="CPSASE_2"/>
    <property type="match status" value="1"/>
</dbReference>
<organism evidence="11 12">
    <name type="scientific">Ogataea philodendri</name>
    <dbReference type="NCBI Taxonomy" id="1378263"/>
    <lineage>
        <taxon>Eukaryota</taxon>
        <taxon>Fungi</taxon>
        <taxon>Dikarya</taxon>
        <taxon>Ascomycota</taxon>
        <taxon>Saccharomycotina</taxon>
        <taxon>Pichiomycetes</taxon>
        <taxon>Pichiales</taxon>
        <taxon>Pichiaceae</taxon>
        <taxon>Ogataea</taxon>
    </lineage>
</organism>
<evidence type="ECO:0000259" key="8">
    <source>
        <dbReference type="PROSITE" id="PS50968"/>
    </source>
</evidence>
<dbReference type="PROSITE" id="PS50979">
    <property type="entry name" value="BC"/>
    <property type="match status" value="1"/>
</dbReference>
<evidence type="ECO:0000256" key="4">
    <source>
        <dbReference type="ARBA" id="ARBA00022801"/>
    </source>
</evidence>
<dbReference type="InterPro" id="IPR011053">
    <property type="entry name" value="Single_hybrid_motif"/>
</dbReference>
<dbReference type="Gene3D" id="2.40.50.100">
    <property type="match status" value="1"/>
</dbReference>
<evidence type="ECO:0000256" key="2">
    <source>
        <dbReference type="ARBA" id="ARBA00022598"/>
    </source>
</evidence>
<evidence type="ECO:0000256" key="1">
    <source>
        <dbReference type="ARBA" id="ARBA00001953"/>
    </source>
</evidence>
<dbReference type="EMBL" id="JAEUBE010000295">
    <property type="protein sequence ID" value="KAH3666341.1"/>
    <property type="molecule type" value="Genomic_DNA"/>
</dbReference>
<dbReference type="GO" id="GO:0005524">
    <property type="term" value="F:ATP binding"/>
    <property type="evidence" value="ECO:0007669"/>
    <property type="project" value="UniProtKB-UniRule"/>
</dbReference>
<dbReference type="InterPro" id="IPR005482">
    <property type="entry name" value="Biotin_COase_C"/>
</dbReference>
<comment type="caution">
    <text evidence="11">The sequence shown here is derived from an EMBL/GenBank/DDBJ whole genome shotgun (WGS) entry which is preliminary data.</text>
</comment>
<dbReference type="InterPro" id="IPR029000">
    <property type="entry name" value="Cyclophilin-like_dom_sf"/>
</dbReference>
<dbReference type="SMART" id="SM00797">
    <property type="entry name" value="AHS2"/>
    <property type="match status" value="1"/>
</dbReference>
<dbReference type="Pfam" id="PF02786">
    <property type="entry name" value="CPSase_L_D2"/>
    <property type="match status" value="1"/>
</dbReference>
<feature type="domain" description="Lipoyl-binding" evidence="8">
    <location>
        <begin position="1160"/>
        <end position="1243"/>
    </location>
</feature>
<evidence type="ECO:0000256" key="3">
    <source>
        <dbReference type="ARBA" id="ARBA00022741"/>
    </source>
</evidence>
<dbReference type="PROSITE" id="PS50968">
    <property type="entry name" value="BIOTINYL_LIPOYL"/>
    <property type="match status" value="1"/>
</dbReference>
<evidence type="ECO:0008006" key="13">
    <source>
        <dbReference type="Google" id="ProtNLM"/>
    </source>
</evidence>
<dbReference type="InterPro" id="IPR005481">
    <property type="entry name" value="BC-like_N"/>
</dbReference>
<keyword evidence="12" id="KW-1185">Reference proteome</keyword>
<keyword evidence="2" id="KW-0436">Ligase</keyword>
<dbReference type="Pfam" id="PF02626">
    <property type="entry name" value="CT_A_B"/>
    <property type="match status" value="1"/>
</dbReference>
<dbReference type="InterPro" id="IPR005479">
    <property type="entry name" value="CPAse_ATP-bd"/>
</dbReference>
<comment type="cofactor">
    <cofactor evidence="1">
        <name>biotin</name>
        <dbReference type="ChEBI" id="CHEBI:57586"/>
    </cofactor>
</comment>
<dbReference type="Proteomes" id="UP000769157">
    <property type="component" value="Unassembled WGS sequence"/>
</dbReference>
<dbReference type="GO" id="GO:0046872">
    <property type="term" value="F:metal ion binding"/>
    <property type="evidence" value="ECO:0007669"/>
    <property type="project" value="InterPro"/>
</dbReference>
<proteinExistence type="predicted"/>
<dbReference type="SUPFAM" id="SSF52440">
    <property type="entry name" value="PreATP-grasp domain"/>
    <property type="match status" value="1"/>
</dbReference>
<keyword evidence="3 7" id="KW-0547">Nucleotide-binding</keyword>
<dbReference type="SMART" id="SM00878">
    <property type="entry name" value="Biotin_carb_C"/>
    <property type="match status" value="1"/>
</dbReference>
<dbReference type="InterPro" id="IPR050856">
    <property type="entry name" value="Biotin_carboxylase_complex"/>
</dbReference>
<dbReference type="InterPro" id="IPR016185">
    <property type="entry name" value="PreATP-grasp_dom_sf"/>
</dbReference>
<feature type="domain" description="Biotin carboxylation" evidence="10">
    <location>
        <begin position="6"/>
        <end position="472"/>
    </location>
</feature>
<dbReference type="InterPro" id="IPR011761">
    <property type="entry name" value="ATP-grasp"/>
</dbReference>
<dbReference type="InterPro" id="IPR000089">
    <property type="entry name" value="Biotin_lipoyl"/>
</dbReference>